<dbReference type="PROSITE" id="PS51257">
    <property type="entry name" value="PROKAR_LIPOPROTEIN"/>
    <property type="match status" value="1"/>
</dbReference>
<evidence type="ECO:0000259" key="2">
    <source>
        <dbReference type="Pfam" id="PF16561"/>
    </source>
</evidence>
<evidence type="ECO:0000313" key="3">
    <source>
        <dbReference type="EMBL" id="TXJ43186.1"/>
    </source>
</evidence>
<dbReference type="GO" id="GO:0016301">
    <property type="term" value="F:kinase activity"/>
    <property type="evidence" value="ECO:0007669"/>
    <property type="project" value="UniProtKB-KW"/>
</dbReference>
<dbReference type="SUPFAM" id="SSF81296">
    <property type="entry name" value="E set domains"/>
    <property type="match status" value="2"/>
</dbReference>
<protein>
    <submittedName>
        <fullName evidence="3">Protein kinase</fullName>
    </submittedName>
</protein>
<dbReference type="OrthoDB" id="9811945at2"/>
<dbReference type="InterPro" id="IPR013783">
    <property type="entry name" value="Ig-like_fold"/>
</dbReference>
<dbReference type="InterPro" id="IPR050827">
    <property type="entry name" value="CRP1_MDG1_kinase"/>
</dbReference>
<dbReference type="InterPro" id="IPR032640">
    <property type="entry name" value="AMPK1_CBM"/>
</dbReference>
<dbReference type="EMBL" id="SAXY01000030">
    <property type="protein sequence ID" value="TXJ43186.1"/>
    <property type="molecule type" value="Genomic_DNA"/>
</dbReference>
<feature type="domain" description="AMP-activated protein kinase glycogen-binding" evidence="2">
    <location>
        <begin position="61"/>
        <end position="137"/>
    </location>
</feature>
<keyword evidence="3" id="KW-0808">Transferase</keyword>
<proteinExistence type="inferred from homology"/>
<name>A0A5C8EZD7_BRAPL</name>
<evidence type="ECO:0000313" key="4">
    <source>
        <dbReference type="Proteomes" id="UP000323176"/>
    </source>
</evidence>
<comment type="similarity">
    <text evidence="1">Belongs to the 5'-AMP-activated protein kinase beta subunit family.</text>
</comment>
<dbReference type="PANTHER" id="PTHR10343:SF84">
    <property type="entry name" value="5'-AMP-ACTIVATED PROTEIN KINASE SUBUNIT BETA-1"/>
    <property type="match status" value="1"/>
</dbReference>
<reference evidence="3 4" key="1">
    <citation type="journal article" date="1992" name="Lakartidningen">
        <title>[Penicillin V and not amoxicillin is the first choice preparation in acute otitis].</title>
        <authorList>
            <person name="Kamme C."/>
            <person name="Lundgren K."/>
            <person name="Prellner K."/>
        </authorList>
    </citation>
    <scope>NUCLEOTIDE SEQUENCE [LARGE SCALE GENOMIC DNA]</scope>
    <source>
        <strain evidence="3 4">PC5538III-hc</strain>
    </source>
</reference>
<dbReference type="Pfam" id="PF16561">
    <property type="entry name" value="AMPK1_CBM"/>
    <property type="match status" value="1"/>
</dbReference>
<sequence length="247" mass="29114">MMKKICFYIFIFIVFIIAVSCGDKTQETIEQYQARMQNAQILKYYNIQEVTPPRVVDDGILFTFAENYDSVEVSGDFNNWEDSIPLIKNSYGIFYYLWQTPLKAGEYSYRYRVNGVWINDPINPNIEYDNNNQEVSYFVLAEDIGFYERNPIYNADGTVTFFYSNDTALEVMFTSDKLGFDSLRYPMTYSNNLWTITLRAEQGPYYYNFVVDRVWEIDPINLNVYKGNDGRLHSFTTINYNNTNLIK</sequence>
<dbReference type="Proteomes" id="UP000323176">
    <property type="component" value="Unassembled WGS sequence"/>
</dbReference>
<dbReference type="InterPro" id="IPR014756">
    <property type="entry name" value="Ig_E-set"/>
</dbReference>
<dbReference type="AlphaFoldDB" id="A0A5C8EZD7"/>
<dbReference type="PANTHER" id="PTHR10343">
    <property type="entry name" value="5'-AMP-ACTIVATED PROTEIN KINASE , BETA SUBUNIT"/>
    <property type="match status" value="1"/>
</dbReference>
<gene>
    <name evidence="3" type="ORF">EPJ72_04565</name>
</gene>
<keyword evidence="3" id="KW-0418">Kinase</keyword>
<dbReference type="Gene3D" id="2.60.40.10">
    <property type="entry name" value="Immunoglobulins"/>
    <property type="match status" value="2"/>
</dbReference>
<comment type="caution">
    <text evidence="3">The sequence shown here is derived from an EMBL/GenBank/DDBJ whole genome shotgun (WGS) entry which is preliminary data.</text>
</comment>
<organism evidence="3 4">
    <name type="scientific">Brachyspira pilosicoli</name>
    <name type="common">Serpulina pilosicoli</name>
    <dbReference type="NCBI Taxonomy" id="52584"/>
    <lineage>
        <taxon>Bacteria</taxon>
        <taxon>Pseudomonadati</taxon>
        <taxon>Spirochaetota</taxon>
        <taxon>Spirochaetia</taxon>
        <taxon>Brachyspirales</taxon>
        <taxon>Brachyspiraceae</taxon>
        <taxon>Brachyspira</taxon>
    </lineage>
</organism>
<evidence type="ECO:0000256" key="1">
    <source>
        <dbReference type="ARBA" id="ARBA00010926"/>
    </source>
</evidence>
<accession>A0A5C8EZD7</accession>